<dbReference type="Gene3D" id="1.10.10.10">
    <property type="entry name" value="Winged helix-like DNA-binding domain superfamily/Winged helix DNA-binding domain"/>
    <property type="match status" value="1"/>
</dbReference>
<evidence type="ECO:0000256" key="3">
    <source>
        <dbReference type="ARBA" id="ARBA00023125"/>
    </source>
</evidence>
<accession>A0A7I8VKE8</accession>
<dbReference type="GO" id="GO:0046983">
    <property type="term" value="F:protein dimerization activity"/>
    <property type="evidence" value="ECO:0007669"/>
    <property type="project" value="InterPro"/>
</dbReference>
<dbReference type="InterPro" id="IPR015633">
    <property type="entry name" value="E2F"/>
</dbReference>
<dbReference type="InterPro" id="IPR032198">
    <property type="entry name" value="E2F_CC-MB"/>
</dbReference>
<keyword evidence="4 5" id="KW-0804">Transcription</keyword>
<dbReference type="SUPFAM" id="SSF144074">
    <property type="entry name" value="E2F-DP heterodimerization region"/>
    <property type="match status" value="1"/>
</dbReference>
<evidence type="ECO:0000256" key="4">
    <source>
        <dbReference type="ARBA" id="ARBA00023163"/>
    </source>
</evidence>
<evidence type="ECO:0000256" key="1">
    <source>
        <dbReference type="ARBA" id="ARBA00010940"/>
    </source>
</evidence>
<dbReference type="Gene3D" id="6.10.250.540">
    <property type="match status" value="1"/>
</dbReference>
<sequence length="466" mass="51917">MPGQRQKVLNILGHRTKLNSNQLLPATPAYKSTAPSPCTPNESAASMDFLISPVPANLQTPMNSSFATPLSQERLQVKRRLDLDLDDVTPKKKRARPLSTSPRGMIDPDDRSKSPFGTSRYDTSLGLLTKKFVQLLHESPDGILDLNEASSMLDVKKRRIYDITNVLEGVNLVVKKSKNNIQWIGGLNSLMFFENQHNGGSNADHNFHSSDVFRLRNELTSLRQQEALLDELLNECKLNLDRSTEDPNQSQYSYITYPDIRGCECFDDETVFAVRAPPNTKLEVPDPTTDGFSMFLKSSKGQIQVFLCPEGNSKAIRAQADECREPSPMPDLGSCLQDTNTVIPIHIKPEPDEDGSTAYACPGNVKRKSLPNLVGVCNGDEQDGETFNLGMTIDADPALRNALLSAQDISPESTNNLFFQTDDQNMQNLDAHFEQLEPSLTDDDYIFSLEPEEGLNELFDFDIPRC</sequence>
<dbReference type="SMART" id="SM01372">
    <property type="entry name" value="E2F_TDP"/>
    <property type="match status" value="1"/>
</dbReference>
<evidence type="ECO:0000259" key="7">
    <source>
        <dbReference type="SMART" id="SM01372"/>
    </source>
</evidence>
<dbReference type="AlphaFoldDB" id="A0A7I8VKE8"/>
<keyword evidence="2 5" id="KW-0805">Transcription regulation</keyword>
<name>A0A7I8VKE8_9ANNE</name>
<comment type="similarity">
    <text evidence="1 5">Belongs to the E2F/DP family.</text>
</comment>
<organism evidence="8 9">
    <name type="scientific">Dimorphilus gyrociliatus</name>
    <dbReference type="NCBI Taxonomy" id="2664684"/>
    <lineage>
        <taxon>Eukaryota</taxon>
        <taxon>Metazoa</taxon>
        <taxon>Spiralia</taxon>
        <taxon>Lophotrochozoa</taxon>
        <taxon>Annelida</taxon>
        <taxon>Polychaeta</taxon>
        <taxon>Polychaeta incertae sedis</taxon>
        <taxon>Dinophilidae</taxon>
        <taxon>Dimorphilus</taxon>
    </lineage>
</organism>
<comment type="subcellular location">
    <subcellularLocation>
        <location evidence="5">Nucleus</location>
    </subcellularLocation>
</comment>
<dbReference type="PANTHER" id="PTHR12081:SF44">
    <property type="entry name" value="TRANSCRIPTION FACTOR E2F3"/>
    <property type="match status" value="1"/>
</dbReference>
<dbReference type="PANTHER" id="PTHR12081">
    <property type="entry name" value="TRANSCRIPTION FACTOR E2F"/>
    <property type="match status" value="1"/>
</dbReference>
<dbReference type="OrthoDB" id="1743261at2759"/>
<proteinExistence type="inferred from homology"/>
<dbReference type="Pfam" id="PF02319">
    <property type="entry name" value="WHD_E2F_TDP"/>
    <property type="match status" value="1"/>
</dbReference>
<feature type="region of interest" description="Disordered" evidence="6">
    <location>
        <begin position="81"/>
        <end position="118"/>
    </location>
</feature>
<evidence type="ECO:0000256" key="6">
    <source>
        <dbReference type="SAM" id="MobiDB-lite"/>
    </source>
</evidence>
<evidence type="ECO:0000313" key="8">
    <source>
        <dbReference type="EMBL" id="CAD5115052.1"/>
    </source>
</evidence>
<dbReference type="FunFam" id="1.10.10.10:FF:000008">
    <property type="entry name" value="E2F transcription factor 1"/>
    <property type="match status" value="1"/>
</dbReference>
<keyword evidence="9" id="KW-1185">Reference proteome</keyword>
<dbReference type="InterPro" id="IPR003316">
    <property type="entry name" value="E2F_WHTH_DNA-bd_dom"/>
</dbReference>
<reference evidence="8 9" key="1">
    <citation type="submission" date="2020-08" db="EMBL/GenBank/DDBJ databases">
        <authorList>
            <person name="Hejnol A."/>
        </authorList>
    </citation>
    <scope>NUCLEOTIDE SEQUENCE [LARGE SCALE GENOMIC DNA]</scope>
</reference>
<evidence type="ECO:0000256" key="5">
    <source>
        <dbReference type="RuleBase" id="RU003796"/>
    </source>
</evidence>
<dbReference type="GO" id="GO:0000978">
    <property type="term" value="F:RNA polymerase II cis-regulatory region sequence-specific DNA binding"/>
    <property type="evidence" value="ECO:0007669"/>
    <property type="project" value="InterPro"/>
</dbReference>
<dbReference type="CDD" id="cd14660">
    <property type="entry name" value="E2F_DD"/>
    <property type="match status" value="1"/>
</dbReference>
<protein>
    <submittedName>
        <fullName evidence="8">DgyrCDS4069</fullName>
    </submittedName>
</protein>
<evidence type="ECO:0000313" key="9">
    <source>
        <dbReference type="Proteomes" id="UP000549394"/>
    </source>
</evidence>
<evidence type="ECO:0000256" key="2">
    <source>
        <dbReference type="ARBA" id="ARBA00023015"/>
    </source>
</evidence>
<dbReference type="EMBL" id="CAJFCJ010000005">
    <property type="protein sequence ID" value="CAD5115052.1"/>
    <property type="molecule type" value="Genomic_DNA"/>
</dbReference>
<comment type="caution">
    <text evidence="8">The sequence shown here is derived from an EMBL/GenBank/DDBJ whole genome shotgun (WGS) entry which is preliminary data.</text>
</comment>
<dbReference type="InterPro" id="IPR036388">
    <property type="entry name" value="WH-like_DNA-bd_sf"/>
</dbReference>
<keyword evidence="5" id="KW-0539">Nucleus</keyword>
<dbReference type="Proteomes" id="UP000549394">
    <property type="component" value="Unassembled WGS sequence"/>
</dbReference>
<gene>
    <name evidence="8" type="ORF">DGYR_LOCUS3828</name>
</gene>
<dbReference type="GO" id="GO:0000981">
    <property type="term" value="F:DNA-binding transcription factor activity, RNA polymerase II-specific"/>
    <property type="evidence" value="ECO:0007669"/>
    <property type="project" value="TreeGrafter"/>
</dbReference>
<dbReference type="GO" id="GO:0090575">
    <property type="term" value="C:RNA polymerase II transcription regulator complex"/>
    <property type="evidence" value="ECO:0007669"/>
    <property type="project" value="TreeGrafter"/>
</dbReference>
<feature type="domain" description="E2F/DP family winged-helix DNA-binding" evidence="7">
    <location>
        <begin position="120"/>
        <end position="185"/>
    </location>
</feature>
<dbReference type="InterPro" id="IPR037241">
    <property type="entry name" value="E2F-DP_heterodim"/>
</dbReference>
<dbReference type="InterPro" id="IPR036390">
    <property type="entry name" value="WH_DNA-bd_sf"/>
</dbReference>
<dbReference type="SUPFAM" id="SSF46785">
    <property type="entry name" value="Winged helix' DNA-binding domain"/>
    <property type="match status" value="1"/>
</dbReference>
<keyword evidence="3 5" id="KW-0238">DNA-binding</keyword>
<dbReference type="Pfam" id="PF16421">
    <property type="entry name" value="E2F_CC-MB"/>
    <property type="match status" value="1"/>
</dbReference>